<dbReference type="Proteomes" id="UP000651208">
    <property type="component" value="Unassembled WGS sequence"/>
</dbReference>
<reference evidence="5 6" key="1">
    <citation type="submission" date="2020-06" db="EMBL/GenBank/DDBJ databases">
        <title>Frischella cerana isolated from Apis cerana gut homogenate.</title>
        <authorList>
            <person name="Wolter L.A."/>
            <person name="Suenami S."/>
            <person name="Miyazaki R."/>
        </authorList>
    </citation>
    <scope>NUCLEOTIDE SEQUENCE [LARGE SCALE GENOMIC DNA]</scope>
    <source>
        <strain evidence="5 6">Ac13</strain>
    </source>
</reference>
<dbReference type="PANTHER" id="PTHR12789">
    <property type="entry name" value="DENSITY-REGULATED PROTEIN HOMOLOG"/>
    <property type="match status" value="1"/>
</dbReference>
<keyword evidence="2" id="KW-0810">Translation regulation</keyword>
<evidence type="ECO:0000256" key="3">
    <source>
        <dbReference type="ARBA" id="ARBA00022917"/>
    </source>
</evidence>
<evidence type="ECO:0000256" key="2">
    <source>
        <dbReference type="ARBA" id="ARBA00022845"/>
    </source>
</evidence>
<evidence type="ECO:0000313" key="5">
    <source>
        <dbReference type="EMBL" id="MBC9131197.1"/>
    </source>
</evidence>
<name>A0ABR7QY94_9GAMM</name>
<dbReference type="InterPro" id="IPR001950">
    <property type="entry name" value="SUI1"/>
</dbReference>
<dbReference type="NCBIfam" id="NF006536">
    <property type="entry name" value="PRK09019.1"/>
    <property type="match status" value="1"/>
</dbReference>
<dbReference type="CDD" id="cd11567">
    <property type="entry name" value="YciH_like"/>
    <property type="match status" value="1"/>
</dbReference>
<evidence type="ECO:0000313" key="6">
    <source>
        <dbReference type="Proteomes" id="UP000651208"/>
    </source>
</evidence>
<dbReference type="InterPro" id="IPR050318">
    <property type="entry name" value="DENR/SUI1_TIF"/>
</dbReference>
<dbReference type="EMBL" id="JABURY010000016">
    <property type="protein sequence ID" value="MBC9131197.1"/>
    <property type="molecule type" value="Genomic_DNA"/>
</dbReference>
<comment type="similarity">
    <text evidence="1">Belongs to the SUI1 family.</text>
</comment>
<dbReference type="InterPro" id="IPR036877">
    <property type="entry name" value="SUI1_dom_sf"/>
</dbReference>
<proteinExistence type="inferred from homology"/>
<dbReference type="NCBIfam" id="TIGR01158">
    <property type="entry name" value="SUI1_rel"/>
    <property type="match status" value="1"/>
</dbReference>
<keyword evidence="6" id="KW-1185">Reference proteome</keyword>
<dbReference type="PROSITE" id="PS50296">
    <property type="entry name" value="SUI1"/>
    <property type="match status" value="1"/>
</dbReference>
<accession>A0ABR7QY94</accession>
<keyword evidence="3" id="KW-0648">Protein biosynthesis</keyword>
<dbReference type="Pfam" id="PF01253">
    <property type="entry name" value="SUI1"/>
    <property type="match status" value="1"/>
</dbReference>
<dbReference type="PANTHER" id="PTHR12789:SF0">
    <property type="entry name" value="DENSITY-REGULATED PROTEIN"/>
    <property type="match status" value="1"/>
</dbReference>
<sequence length="106" mass="11361">MVENPLVYSTEIGRVKQQSTTAARPKGDGFIRIQKQTAGRKGKGVCVITGFDLNDQDIAKLAAELKKKCGCGGSVKDGAIEIQGDKRDLLKQLLEQKGFKVKLAGG</sequence>
<dbReference type="SUPFAM" id="SSF55159">
    <property type="entry name" value="eIF1-like"/>
    <property type="match status" value="1"/>
</dbReference>
<dbReference type="InterPro" id="IPR005872">
    <property type="entry name" value="SUI1_arc_bac"/>
</dbReference>
<protein>
    <submittedName>
        <fullName evidence="5">Stress response translation initiation inhibitor YciH</fullName>
    </submittedName>
</protein>
<dbReference type="Gene3D" id="3.30.780.10">
    <property type="entry name" value="SUI1-like domain"/>
    <property type="match status" value="1"/>
</dbReference>
<dbReference type="PIRSF" id="PIRSF037511">
    <property type="entry name" value="Transl_init_SUI1_pro"/>
    <property type="match status" value="1"/>
</dbReference>
<organism evidence="5 6">
    <name type="scientific">Frischella japonica</name>
    <dbReference type="NCBI Taxonomy" id="2741544"/>
    <lineage>
        <taxon>Bacteria</taxon>
        <taxon>Pseudomonadati</taxon>
        <taxon>Pseudomonadota</taxon>
        <taxon>Gammaproteobacteria</taxon>
        <taxon>Orbales</taxon>
        <taxon>Orbaceae</taxon>
        <taxon>Frischella</taxon>
    </lineage>
</organism>
<feature type="domain" description="SUI1" evidence="4">
    <location>
        <begin position="40"/>
        <end position="98"/>
    </location>
</feature>
<gene>
    <name evidence="5" type="primary">yciH</name>
    <name evidence="5" type="ORF">FcAc13_07735</name>
</gene>
<evidence type="ECO:0000259" key="4">
    <source>
        <dbReference type="PROSITE" id="PS50296"/>
    </source>
</evidence>
<dbReference type="RefSeq" id="WP_187755633.1">
    <property type="nucleotide sequence ID" value="NZ_JABURY010000016.1"/>
</dbReference>
<comment type="caution">
    <text evidence="5">The sequence shown here is derived from an EMBL/GenBank/DDBJ whole genome shotgun (WGS) entry which is preliminary data.</text>
</comment>
<evidence type="ECO:0000256" key="1">
    <source>
        <dbReference type="ARBA" id="ARBA00005422"/>
    </source>
</evidence>